<protein>
    <submittedName>
        <fullName evidence="1">Uncharacterized protein</fullName>
    </submittedName>
</protein>
<keyword evidence="2" id="KW-1185">Reference proteome</keyword>
<accession>A0AAP0LRR2</accession>
<dbReference type="Proteomes" id="UP001428341">
    <property type="component" value="Unassembled WGS sequence"/>
</dbReference>
<name>A0AAP0LRR2_9ROSI</name>
<gene>
    <name evidence="1" type="ORF">WN944_024061</name>
</gene>
<dbReference type="AlphaFoldDB" id="A0AAP0LRR2"/>
<comment type="caution">
    <text evidence="1">The sequence shown here is derived from an EMBL/GenBank/DDBJ whole genome shotgun (WGS) entry which is preliminary data.</text>
</comment>
<reference evidence="1 2" key="1">
    <citation type="submission" date="2024-05" db="EMBL/GenBank/DDBJ databases">
        <title>Haplotype-resolved chromosome-level genome assembly of Huyou (Citrus changshanensis).</title>
        <authorList>
            <person name="Miao C."/>
            <person name="Chen W."/>
            <person name="Wu Y."/>
            <person name="Wang L."/>
            <person name="Zhao S."/>
            <person name="Grierson D."/>
            <person name="Xu C."/>
            <person name="Chen K."/>
        </authorList>
    </citation>
    <scope>NUCLEOTIDE SEQUENCE [LARGE SCALE GENOMIC DNA]</scope>
    <source>
        <strain evidence="1">01-14</strain>
        <tissue evidence="1">Leaf</tissue>
    </source>
</reference>
<organism evidence="1 2">
    <name type="scientific">Citrus x changshan-huyou</name>
    <dbReference type="NCBI Taxonomy" id="2935761"/>
    <lineage>
        <taxon>Eukaryota</taxon>
        <taxon>Viridiplantae</taxon>
        <taxon>Streptophyta</taxon>
        <taxon>Embryophyta</taxon>
        <taxon>Tracheophyta</taxon>
        <taxon>Spermatophyta</taxon>
        <taxon>Magnoliopsida</taxon>
        <taxon>eudicotyledons</taxon>
        <taxon>Gunneridae</taxon>
        <taxon>Pentapetalae</taxon>
        <taxon>rosids</taxon>
        <taxon>malvids</taxon>
        <taxon>Sapindales</taxon>
        <taxon>Rutaceae</taxon>
        <taxon>Aurantioideae</taxon>
        <taxon>Citrus</taxon>
    </lineage>
</organism>
<evidence type="ECO:0000313" key="1">
    <source>
        <dbReference type="EMBL" id="KAK9180925.1"/>
    </source>
</evidence>
<evidence type="ECO:0000313" key="2">
    <source>
        <dbReference type="Proteomes" id="UP001428341"/>
    </source>
</evidence>
<sequence length="92" mass="10592">MKKNGKKTDQISAFVEARTRSYGSINDVESEQIIAIPISDMQVKYDRLCSFLQQYFNYCDDKMSQFISDQVPYTSNAHHHNTAASSNYDLEL</sequence>
<proteinExistence type="predicted"/>
<dbReference type="EMBL" id="JBCGBO010000024">
    <property type="protein sequence ID" value="KAK9180925.1"/>
    <property type="molecule type" value="Genomic_DNA"/>
</dbReference>